<reference evidence="2" key="1">
    <citation type="submission" date="2023-07" db="EMBL/GenBank/DDBJ databases">
        <title>Genomic Encyclopedia of Type Strains, Phase IV (KMG-IV): sequencing the most valuable type-strain genomes for metagenomic binning, comparative biology and taxonomic classification.</title>
        <authorList>
            <person name="Goeker M."/>
        </authorList>
    </citation>
    <scope>NUCLEOTIDE SEQUENCE</scope>
    <source>
        <strain evidence="2">DSM 23947</strain>
    </source>
</reference>
<keyword evidence="1" id="KW-0472">Membrane</keyword>
<proteinExistence type="predicted"/>
<evidence type="ECO:0000313" key="3">
    <source>
        <dbReference type="Proteomes" id="UP001237207"/>
    </source>
</evidence>
<accession>A0AAJ1T1E4</accession>
<keyword evidence="1" id="KW-1133">Transmembrane helix</keyword>
<dbReference type="EMBL" id="JAUSUC010000057">
    <property type="protein sequence ID" value="MDQ0216554.1"/>
    <property type="molecule type" value="Genomic_DNA"/>
</dbReference>
<evidence type="ECO:0000313" key="2">
    <source>
        <dbReference type="EMBL" id="MDQ0216554.1"/>
    </source>
</evidence>
<protein>
    <submittedName>
        <fullName evidence="2">Uncharacterized protein</fullName>
    </submittedName>
</protein>
<name>A0AAJ1T1E4_9BACI</name>
<evidence type="ECO:0000256" key="1">
    <source>
        <dbReference type="SAM" id="Phobius"/>
    </source>
</evidence>
<organism evidence="2 3">
    <name type="scientific">Oikeobacillus pervagus</name>
    <dbReference type="NCBI Taxonomy" id="1325931"/>
    <lineage>
        <taxon>Bacteria</taxon>
        <taxon>Bacillati</taxon>
        <taxon>Bacillota</taxon>
        <taxon>Bacilli</taxon>
        <taxon>Bacillales</taxon>
        <taxon>Bacillaceae</taxon>
        <taxon>Oikeobacillus</taxon>
    </lineage>
</organism>
<sequence>MNRRMKWGILLAVFLIFMFGQLKWPFILQMICIYIVLFLFFMTPNLYYMYFAKDPHKIEAFLLSRKKDPVSRFYIGLANEQNEMIIKAMPKLLKYKKAPQQAIFLTILALSQKKLDIAKSYIQYIKQPCLRAYYEAVLCLENHHMEDAYRLILNIKKEWMREALIAEMEKRKGNIPQAKEHIQNALHLTKGIQKLLLYKEYNRLPV</sequence>
<dbReference type="Proteomes" id="UP001237207">
    <property type="component" value="Unassembled WGS sequence"/>
</dbReference>
<keyword evidence="1" id="KW-0812">Transmembrane</keyword>
<keyword evidence="3" id="KW-1185">Reference proteome</keyword>
<feature type="transmembrane region" description="Helical" evidence="1">
    <location>
        <begin position="7"/>
        <end position="22"/>
    </location>
</feature>
<comment type="caution">
    <text evidence="2">The sequence shown here is derived from an EMBL/GenBank/DDBJ whole genome shotgun (WGS) entry which is preliminary data.</text>
</comment>
<gene>
    <name evidence="2" type="ORF">J2S13_003016</name>
</gene>
<dbReference type="AlphaFoldDB" id="A0AAJ1T1E4"/>
<feature type="transmembrane region" description="Helical" evidence="1">
    <location>
        <begin position="28"/>
        <end position="48"/>
    </location>
</feature>
<dbReference type="RefSeq" id="WP_307258620.1">
    <property type="nucleotide sequence ID" value="NZ_JAUSUC010000057.1"/>
</dbReference>